<dbReference type="VEuPathDB" id="FungiDB:CC1G_10282"/>
<name>A8N161_COPC7</name>
<sequence>MPSNAHPGLSRLKSTSTSTKTRLVLRDLTPLPTTIYSEKAKYPAQSRLRRPKWSFQFPLPRVLRGPPPTLIYQREDLQRIWEWEVKSGHYPHRQTIPKSIKMPNFLENPALPPSRIGVPITPSYDGGVPTRGAGPKRIYLDMTRKPPNVAYPHRPLPGSVADLDIIMEHCDFSRGKYVRDCLEVLRVGGGLDNGRRTRRGRMDDWRYLYIEDSPIAASQDQTVLEAPVSRLHVGHDDDSDPNEGLRKKRGVPWEVPPIRLPPISPPKAASTSCDPDRPRLFHMFWAGPFTDKPYVSLLSFLFTQNLGMHHAPGQRERTCRPQIWLWINPRPAAAALPNPDATRQMEDELKSNPWSAPFLHQRFKDVIQFKLWNTTAQFDSVPELKDEWRGREWFYSAGKKIASTKKSQGKERAGSTSSSTYDRLSVILSDTARFILCHRFGGIYLDADTLFLRDYTELLNQPSAFAYRWSRLPLYNTAVLKLNKGSALGKMIIKTAVKNGMDFHPMSVARYLKDAGMQRLLVRLPDAMFDSAWLNAEEYQIERPPMPYFTSFEQFFETPVKESAVPQAVGFDGFFKGAYSYHFHNFWWKPFDPVRNFPDLGPRFEEPERKARAAMRRGKGTEDMADDMIDIDVDERDLSWATVLKRTFEAYVRGERPNMYGEWLDWGEE</sequence>
<comment type="caution">
    <text evidence="2">The sequence shown here is derived from an EMBL/GenBank/DDBJ whole genome shotgun (WGS) entry which is preliminary data.</text>
</comment>
<protein>
    <submittedName>
        <fullName evidence="2">SnoRNA binding protein</fullName>
    </submittedName>
</protein>
<dbReference type="GO" id="GO:0000462">
    <property type="term" value="P:maturation of SSU-rRNA from tricistronic rRNA transcript (SSU-rRNA, 5.8S rRNA, LSU-rRNA)"/>
    <property type="evidence" value="ECO:0007669"/>
    <property type="project" value="TreeGrafter"/>
</dbReference>
<dbReference type="PANTHER" id="PTHR22851">
    <property type="entry name" value="U3 SMALL NUCLEOLAR RNA U3 SNORNA ASSOCIATED PROTEIN"/>
    <property type="match status" value="1"/>
</dbReference>
<evidence type="ECO:0000256" key="1">
    <source>
        <dbReference type="SAM" id="MobiDB-lite"/>
    </source>
</evidence>
<dbReference type="STRING" id="240176.A8N161"/>
<evidence type="ECO:0000313" key="3">
    <source>
        <dbReference type="Proteomes" id="UP000001861"/>
    </source>
</evidence>
<evidence type="ECO:0000313" key="2">
    <source>
        <dbReference type="EMBL" id="EAU93214.2"/>
    </source>
</evidence>
<dbReference type="RefSeq" id="XP_001828611.2">
    <property type="nucleotide sequence ID" value="XM_001828559.2"/>
</dbReference>
<feature type="region of interest" description="Disordered" evidence="1">
    <location>
        <begin position="1"/>
        <end position="21"/>
    </location>
</feature>
<dbReference type="PANTHER" id="PTHR22851:SF1">
    <property type="entry name" value="GLYCOSYLTRANSFERASE FAMILY 32 PROTEIN"/>
    <property type="match status" value="1"/>
</dbReference>
<proteinExistence type="predicted"/>
<accession>A8N161</accession>
<dbReference type="HOGENOM" id="CLU_012328_0_0_1"/>
<dbReference type="InterPro" id="IPR051733">
    <property type="entry name" value="WD_repeat_DCAF13/WDSOF1"/>
</dbReference>
<keyword evidence="3" id="KW-1185">Reference proteome</keyword>
<dbReference type="Proteomes" id="UP000001861">
    <property type="component" value="Unassembled WGS sequence"/>
</dbReference>
<dbReference type="eggNOG" id="ENOG502RH41">
    <property type="taxonomic scope" value="Eukaryota"/>
</dbReference>
<dbReference type="OrthoDB" id="108365at2759"/>
<dbReference type="Gene3D" id="3.90.550.20">
    <property type="match status" value="1"/>
</dbReference>
<dbReference type="InParanoid" id="A8N161"/>
<dbReference type="InterPro" id="IPR029044">
    <property type="entry name" value="Nucleotide-diphossugar_trans"/>
</dbReference>
<dbReference type="GO" id="GO:0032040">
    <property type="term" value="C:small-subunit processome"/>
    <property type="evidence" value="ECO:0007669"/>
    <property type="project" value="TreeGrafter"/>
</dbReference>
<dbReference type="GeneID" id="6005036"/>
<dbReference type="SUPFAM" id="SSF53448">
    <property type="entry name" value="Nucleotide-diphospho-sugar transferases"/>
    <property type="match status" value="1"/>
</dbReference>
<feature type="compositionally biased region" description="Low complexity" evidence="1">
    <location>
        <begin position="9"/>
        <end position="21"/>
    </location>
</feature>
<gene>
    <name evidence="2" type="ORF">CC1G_10282</name>
</gene>
<reference evidence="2 3" key="1">
    <citation type="journal article" date="2010" name="Proc. Natl. Acad. Sci. U.S.A.">
        <title>Insights into evolution of multicellular fungi from the assembled chromosomes of the mushroom Coprinopsis cinerea (Coprinus cinereus).</title>
        <authorList>
            <person name="Stajich J.E."/>
            <person name="Wilke S.K."/>
            <person name="Ahren D."/>
            <person name="Au C.H."/>
            <person name="Birren B.W."/>
            <person name="Borodovsky M."/>
            <person name="Burns C."/>
            <person name="Canback B."/>
            <person name="Casselton L.A."/>
            <person name="Cheng C.K."/>
            <person name="Deng J."/>
            <person name="Dietrich F.S."/>
            <person name="Fargo D.C."/>
            <person name="Farman M.L."/>
            <person name="Gathman A.C."/>
            <person name="Goldberg J."/>
            <person name="Guigo R."/>
            <person name="Hoegger P.J."/>
            <person name="Hooker J.B."/>
            <person name="Huggins A."/>
            <person name="James T.Y."/>
            <person name="Kamada T."/>
            <person name="Kilaru S."/>
            <person name="Kodira C."/>
            <person name="Kues U."/>
            <person name="Kupfer D."/>
            <person name="Kwan H.S."/>
            <person name="Lomsadze A."/>
            <person name="Li W."/>
            <person name="Lilly W.W."/>
            <person name="Ma L.J."/>
            <person name="Mackey A.J."/>
            <person name="Manning G."/>
            <person name="Martin F."/>
            <person name="Muraguchi H."/>
            <person name="Natvig D.O."/>
            <person name="Palmerini H."/>
            <person name="Ramesh M.A."/>
            <person name="Rehmeyer C.J."/>
            <person name="Roe B.A."/>
            <person name="Shenoy N."/>
            <person name="Stanke M."/>
            <person name="Ter-Hovhannisyan V."/>
            <person name="Tunlid A."/>
            <person name="Velagapudi R."/>
            <person name="Vision T.J."/>
            <person name="Zeng Q."/>
            <person name="Zolan M.E."/>
            <person name="Pukkila P.J."/>
        </authorList>
    </citation>
    <scope>NUCLEOTIDE SEQUENCE [LARGE SCALE GENOMIC DNA]</scope>
    <source>
        <strain evidence="3">Okayama-7 / 130 / ATCC MYA-4618 / FGSC 9003</strain>
    </source>
</reference>
<dbReference type="AlphaFoldDB" id="A8N161"/>
<organism evidence="2 3">
    <name type="scientific">Coprinopsis cinerea (strain Okayama-7 / 130 / ATCC MYA-4618 / FGSC 9003)</name>
    <name type="common">Inky cap fungus</name>
    <name type="synonym">Hormographiella aspergillata</name>
    <dbReference type="NCBI Taxonomy" id="240176"/>
    <lineage>
        <taxon>Eukaryota</taxon>
        <taxon>Fungi</taxon>
        <taxon>Dikarya</taxon>
        <taxon>Basidiomycota</taxon>
        <taxon>Agaricomycotina</taxon>
        <taxon>Agaricomycetes</taxon>
        <taxon>Agaricomycetidae</taxon>
        <taxon>Agaricales</taxon>
        <taxon>Agaricineae</taxon>
        <taxon>Psathyrellaceae</taxon>
        <taxon>Coprinopsis</taxon>
    </lineage>
</organism>
<dbReference type="EMBL" id="AACS02000001">
    <property type="protein sequence ID" value="EAU93214.2"/>
    <property type="molecule type" value="Genomic_DNA"/>
</dbReference>
<dbReference type="OMA" id="ANEEPWH"/>
<dbReference type="KEGG" id="cci:CC1G_10282"/>